<name>E5XRU1_SEGRC</name>
<evidence type="ECO:0000313" key="4">
    <source>
        <dbReference type="Proteomes" id="UP000004816"/>
    </source>
</evidence>
<dbReference type="HOGENOM" id="CLU_762668_0_0_11"/>
<keyword evidence="4" id="KW-1185">Reference proteome</keyword>
<dbReference type="eggNOG" id="COG3064">
    <property type="taxonomic scope" value="Bacteria"/>
</dbReference>
<dbReference type="InterPro" id="IPR056923">
    <property type="entry name" value="Minor_tail_gp31_C"/>
</dbReference>
<dbReference type="GO" id="GO:0030198">
    <property type="term" value="P:extracellular matrix organization"/>
    <property type="evidence" value="ECO:0007669"/>
    <property type="project" value="TreeGrafter"/>
</dbReference>
<dbReference type="GO" id="GO:0031012">
    <property type="term" value="C:extracellular matrix"/>
    <property type="evidence" value="ECO:0007669"/>
    <property type="project" value="TreeGrafter"/>
</dbReference>
<organism evidence="3 4">
    <name type="scientific">Segniliparus rugosus (strain ATCC BAA-974 / DSM 45345 / CCUG 50838 / CIP 108380 / JCM 13579 / CDC 945)</name>
    <dbReference type="NCBI Taxonomy" id="679197"/>
    <lineage>
        <taxon>Bacteria</taxon>
        <taxon>Bacillati</taxon>
        <taxon>Actinomycetota</taxon>
        <taxon>Actinomycetes</taxon>
        <taxon>Mycobacteriales</taxon>
        <taxon>Segniliparaceae</taxon>
        <taxon>Segniliparus</taxon>
    </lineage>
</organism>
<dbReference type="Proteomes" id="UP000004816">
    <property type="component" value="Unassembled WGS sequence"/>
</dbReference>
<dbReference type="STRING" id="679197.HMPREF9336_02213"/>
<comment type="caution">
    <text evidence="3">The sequence shown here is derived from an EMBL/GenBank/DDBJ whole genome shotgun (WGS) entry which is preliminary data.</text>
</comment>
<feature type="compositionally biased region" description="Low complexity" evidence="1">
    <location>
        <begin position="147"/>
        <end position="211"/>
    </location>
</feature>
<reference evidence="3 4" key="1">
    <citation type="journal article" date="2011" name="Stand. Genomic Sci.">
        <title>High quality draft genome sequence of Segniliparus rugosus CDC 945(T)= (ATCC BAA-974(T)).</title>
        <authorList>
            <person name="Earl A.M."/>
            <person name="Desjardins C.A."/>
            <person name="Fitzgerald M.G."/>
            <person name="Arachchi H.M."/>
            <person name="Zeng Q."/>
            <person name="Mehta T."/>
            <person name="Griggs A."/>
            <person name="Birren B.W."/>
            <person name="Toney N.C."/>
            <person name="Carr J."/>
            <person name="Posey J."/>
            <person name="Butler W.R."/>
        </authorList>
    </citation>
    <scope>NUCLEOTIDE SEQUENCE [LARGE SCALE GENOMIC DNA]</scope>
    <source>
        <strain evidence="4">ATCC BAA-974 / DSM 45345 / CCUG 50838 / CIP 108380 / JCM 13579 / CDC 945</strain>
    </source>
</reference>
<dbReference type="Pfam" id="PF01391">
    <property type="entry name" value="Collagen"/>
    <property type="match status" value="1"/>
</dbReference>
<dbReference type="Pfam" id="PF24243">
    <property type="entry name" value="Phage_tail_C"/>
    <property type="match status" value="1"/>
</dbReference>
<protein>
    <recommendedName>
        <fullName evidence="2">Minor tail protein gp31 C-terminal domain-containing protein</fullName>
    </recommendedName>
</protein>
<gene>
    <name evidence="3" type="ORF">HMPREF9336_02213</name>
</gene>
<accession>E5XRU1</accession>
<feature type="domain" description="Minor tail protein gp31 C-terminal" evidence="2">
    <location>
        <begin position="339"/>
        <end position="362"/>
    </location>
</feature>
<dbReference type="PANTHER" id="PTHR24023:SF1082">
    <property type="entry name" value="COLLAGEN TRIPLE HELIX REPEAT"/>
    <property type="match status" value="1"/>
</dbReference>
<evidence type="ECO:0000256" key="1">
    <source>
        <dbReference type="SAM" id="MobiDB-lite"/>
    </source>
</evidence>
<dbReference type="InterPro" id="IPR008160">
    <property type="entry name" value="Collagen"/>
</dbReference>
<dbReference type="AlphaFoldDB" id="E5XRU1"/>
<dbReference type="GO" id="GO:0030020">
    <property type="term" value="F:extracellular matrix structural constituent conferring tensile strength"/>
    <property type="evidence" value="ECO:0007669"/>
    <property type="project" value="TreeGrafter"/>
</dbReference>
<feature type="region of interest" description="Disordered" evidence="1">
    <location>
        <begin position="34"/>
        <end position="84"/>
    </location>
</feature>
<proteinExistence type="predicted"/>
<dbReference type="GO" id="GO:0005615">
    <property type="term" value="C:extracellular space"/>
    <property type="evidence" value="ECO:0007669"/>
    <property type="project" value="TreeGrafter"/>
</dbReference>
<feature type="region of interest" description="Disordered" evidence="1">
    <location>
        <begin position="117"/>
        <end position="223"/>
    </location>
</feature>
<sequence>MMLKGSPPDGVPAVSYVGSPSGTIVGSATLPVGHIIQIPGHPGPQGTQGPAGPQGPQGAPGPVGPTGPAGPQGETGPKGDGLKIHGQVDAYADLPPSGVSEGDVWLAAGKLYRRTATGWPPEAAGTPVQGAKGDQGERGEPGPQGPVGPKGDTGATGPQGPTGPAGATGPKGDTGDQGPQGPQGAAGTTTWAGITDKPPTFPPTIGTTSTTAKAGNYQPSAANISDSTAIGRSVLTAADAAAARSALGAGTSSLVIGTTGSTACAGNDPRLSDTRTPTDGSVTGPKLAANAVTSDKIADGTIVNADINANAEIEMGKLGYGRAWCKVMEGGNLLDAKMVFWFGTQAEYNAIATKDTYTIYMVS</sequence>
<dbReference type="PANTHER" id="PTHR24023">
    <property type="entry name" value="COLLAGEN ALPHA"/>
    <property type="match status" value="1"/>
</dbReference>
<evidence type="ECO:0000259" key="2">
    <source>
        <dbReference type="Pfam" id="PF24243"/>
    </source>
</evidence>
<dbReference type="EMBL" id="ACZI02000002">
    <property type="protein sequence ID" value="EFV12956.2"/>
    <property type="molecule type" value="Genomic_DNA"/>
</dbReference>
<dbReference type="InterPro" id="IPR050149">
    <property type="entry name" value="Collagen_superfamily"/>
</dbReference>
<evidence type="ECO:0000313" key="3">
    <source>
        <dbReference type="EMBL" id="EFV12956.2"/>
    </source>
</evidence>
<feature type="compositionally biased region" description="Low complexity" evidence="1">
    <location>
        <begin position="34"/>
        <end position="57"/>
    </location>
</feature>